<dbReference type="InterPro" id="IPR037523">
    <property type="entry name" value="VOC_core"/>
</dbReference>
<dbReference type="EMBL" id="WITC01000019">
    <property type="protein sequence ID" value="MQX13857.1"/>
    <property type="molecule type" value="Genomic_DNA"/>
</dbReference>
<comment type="caution">
    <text evidence="2">The sequence shown here is derived from an EMBL/GenBank/DDBJ whole genome shotgun (WGS) entry which is preliminary data.</text>
</comment>
<evidence type="ECO:0000313" key="2">
    <source>
        <dbReference type="EMBL" id="MQX13857.1"/>
    </source>
</evidence>
<dbReference type="SUPFAM" id="SSF54593">
    <property type="entry name" value="Glyoxalase/Bleomycin resistance protein/Dihydroxybiphenyl dioxygenase"/>
    <property type="match status" value="1"/>
</dbReference>
<keyword evidence="3" id="KW-1185">Reference proteome</keyword>
<dbReference type="RefSeq" id="WP_153436953.1">
    <property type="nucleotide sequence ID" value="NZ_JACIGA010000005.1"/>
</dbReference>
<dbReference type="Gene3D" id="3.10.180.10">
    <property type="entry name" value="2,3-Dihydroxybiphenyl 1,2-Dioxygenase, domain 1"/>
    <property type="match status" value="1"/>
</dbReference>
<dbReference type="PANTHER" id="PTHR35006">
    <property type="entry name" value="GLYOXALASE FAMILY PROTEIN (AFU_ORTHOLOGUE AFUA_5G14830)"/>
    <property type="match status" value="1"/>
</dbReference>
<dbReference type="AlphaFoldDB" id="A0A6N7L7K3"/>
<accession>A0A6N7L7K3</accession>
<dbReference type="Pfam" id="PF00903">
    <property type="entry name" value="Glyoxalase"/>
    <property type="match status" value="1"/>
</dbReference>
<reference evidence="2 3" key="1">
    <citation type="journal article" date="2013" name="Genome Biol.">
        <title>Comparative genomics of the core and accessory genomes of 48 Sinorhizobium strains comprising five genospecies.</title>
        <authorList>
            <person name="Sugawara M."/>
            <person name="Epstein B."/>
            <person name="Badgley B.D."/>
            <person name="Unno T."/>
            <person name="Xu L."/>
            <person name="Reese J."/>
            <person name="Gyaneshwar P."/>
            <person name="Denny R."/>
            <person name="Mudge J."/>
            <person name="Bharti A.K."/>
            <person name="Farmer A.D."/>
            <person name="May G.D."/>
            <person name="Woodward J.E."/>
            <person name="Medigue C."/>
            <person name="Vallenet D."/>
            <person name="Lajus A."/>
            <person name="Rouy Z."/>
            <person name="Martinez-Vaz B."/>
            <person name="Tiffin P."/>
            <person name="Young N.D."/>
            <person name="Sadowsky M.J."/>
        </authorList>
    </citation>
    <scope>NUCLEOTIDE SEQUENCE [LARGE SCALE GENOMIC DNA]</scope>
    <source>
        <strain evidence="2 3">USDA4894</strain>
    </source>
</reference>
<organism evidence="2 3">
    <name type="scientific">Sinorhizobium terangae</name>
    <dbReference type="NCBI Taxonomy" id="110322"/>
    <lineage>
        <taxon>Bacteria</taxon>
        <taxon>Pseudomonadati</taxon>
        <taxon>Pseudomonadota</taxon>
        <taxon>Alphaproteobacteria</taxon>
        <taxon>Hyphomicrobiales</taxon>
        <taxon>Rhizobiaceae</taxon>
        <taxon>Sinorhizobium/Ensifer group</taxon>
        <taxon>Sinorhizobium</taxon>
    </lineage>
</organism>
<dbReference type="Proteomes" id="UP000439983">
    <property type="component" value="Unassembled WGS sequence"/>
</dbReference>
<dbReference type="CDD" id="cd07262">
    <property type="entry name" value="VOC_like"/>
    <property type="match status" value="1"/>
</dbReference>
<sequence>MIGYTMVGTTDLRRAERFYDPLMALIDQERCYCDEQVTSWGRRDNDRAPRFFTGYPFNGEAATVGNGVMTSFLVETADVIDRLFRIALENGGSSEGEPGFRPQYGEGFYAAYVRDPDGNKLAFVCYDARS</sequence>
<evidence type="ECO:0000259" key="1">
    <source>
        <dbReference type="PROSITE" id="PS51819"/>
    </source>
</evidence>
<dbReference type="PROSITE" id="PS51819">
    <property type="entry name" value="VOC"/>
    <property type="match status" value="1"/>
</dbReference>
<evidence type="ECO:0000313" key="3">
    <source>
        <dbReference type="Proteomes" id="UP000439983"/>
    </source>
</evidence>
<gene>
    <name evidence="2" type="ORF">GHK62_03505</name>
</gene>
<name>A0A6N7L7K3_SINTE</name>
<proteinExistence type="predicted"/>
<dbReference type="OrthoDB" id="9807407at2"/>
<feature type="domain" description="VOC" evidence="1">
    <location>
        <begin position="1"/>
        <end position="126"/>
    </location>
</feature>
<dbReference type="InterPro" id="IPR004360">
    <property type="entry name" value="Glyas_Fos-R_dOase_dom"/>
</dbReference>
<protein>
    <submittedName>
        <fullName evidence="2">VOC family protein</fullName>
    </submittedName>
</protein>
<dbReference type="PANTHER" id="PTHR35006:SF2">
    <property type="entry name" value="GLYOXALASE FAMILY PROTEIN (AFU_ORTHOLOGUE AFUA_5G14830)"/>
    <property type="match status" value="1"/>
</dbReference>
<dbReference type="InterPro" id="IPR029068">
    <property type="entry name" value="Glyas_Bleomycin-R_OHBP_Dase"/>
</dbReference>